<sequence>MPPEKQTVSCESCGKSFKPTGIGPHRKSCLRRIHKTHEDSAHFDLLRQQGERSRGRLAVDNDPYSATGSSTAANTGPAPEPAVLWPMVVDFESAASVVGADDPVDAVEPEADINVDDIRVEYHPNAGKPTVTVPFTEFSRGHAPKSYTPDPCTAPWYPFRTRLDFDLSEFICGATLNREQINFILKLSRCFRTEECTLETYNDLESTWRATSHRMTTFQESVISVPFAGETMEFEVHYRSLWDWASDLLKDTSVGLYFIFNAQCLSKFDGSSFIRFIDEPWTADNFWNVQSDLPPDGKVLAFILYADKAKLSSFGRQKGYPVVARLANLPTWIRNGEGLGGGRVVGWLPIVNEDKRYSGKTSFANFKNLIWHESFKKILDTVSVYSKNGCWVTCWDGVLRRLFPTILILSADYEEQAVMALIRGVMSHHPCLVCLIHQNEISKFPTNCELRTSENISKTLQEVRSQNRADEKEQILIEQGLRDVDSAFCAVMNMDVYRALCWDRLHANCAGSFGDHLWGELLKILEKMGRQTMGKTERNINAMPHWHGLNHFEEALSISYTDGQKLEDLSKIIVFACHDILPRETEKDGYLLLHCLCAYVEFDLYTALELHTTHTLTAGREALHTFNSLIQKYAEQTQHTGKNWNFPKNHTHMHVFDDIEAKGVTRNFNTKPNEKMHGPLKQAYQKQTNFKDVAQQILHVDHLRLISEHIQCKIKEYDSYRMFRVATNMDTVNIAVDEPEEEYFHVKLGSQVKEPLTFEDIEKKSIADNAFNRFRGKLSEFLNKYFVFAGKPLPGEKHIQFQRNDTITEYHFVKVNFESTINWCQYMDYLCSHPKFHGHPRYDSVLIKTQQNDIFGRLILLFQCVVGGEAFPLALIQPYDAPIGQRLQKDKHLNFWRVRERPRGSSEIISVHSIIRGALLYPDHTRAGEYLVVDTIDTDMFLRVQMMHKTAGHH</sequence>
<dbReference type="EMBL" id="KN831979">
    <property type="protein sequence ID" value="KIO02889.1"/>
    <property type="molecule type" value="Genomic_DNA"/>
</dbReference>
<dbReference type="AlphaFoldDB" id="A0A0C3P6B8"/>
<dbReference type="OrthoDB" id="3239511at2759"/>
<reference evidence="2 3" key="1">
    <citation type="submission" date="2014-04" db="EMBL/GenBank/DDBJ databases">
        <authorList>
            <consortium name="DOE Joint Genome Institute"/>
            <person name="Kuo A."/>
            <person name="Kohler A."/>
            <person name="Costa M.D."/>
            <person name="Nagy L.G."/>
            <person name="Floudas D."/>
            <person name="Copeland A."/>
            <person name="Barry K.W."/>
            <person name="Cichocki N."/>
            <person name="Veneault-Fourrey C."/>
            <person name="LaButti K."/>
            <person name="Lindquist E.A."/>
            <person name="Lipzen A."/>
            <person name="Lundell T."/>
            <person name="Morin E."/>
            <person name="Murat C."/>
            <person name="Sun H."/>
            <person name="Tunlid A."/>
            <person name="Henrissat B."/>
            <person name="Grigoriev I.V."/>
            <person name="Hibbett D.S."/>
            <person name="Martin F."/>
            <person name="Nordberg H.P."/>
            <person name="Cantor M.N."/>
            <person name="Hua S.X."/>
        </authorList>
    </citation>
    <scope>NUCLEOTIDE SEQUENCE [LARGE SCALE GENOMIC DNA]</scope>
    <source>
        <strain evidence="2 3">Marx 270</strain>
    </source>
</reference>
<organism evidence="2 3">
    <name type="scientific">Pisolithus tinctorius Marx 270</name>
    <dbReference type="NCBI Taxonomy" id="870435"/>
    <lineage>
        <taxon>Eukaryota</taxon>
        <taxon>Fungi</taxon>
        <taxon>Dikarya</taxon>
        <taxon>Basidiomycota</taxon>
        <taxon>Agaricomycotina</taxon>
        <taxon>Agaricomycetes</taxon>
        <taxon>Agaricomycetidae</taxon>
        <taxon>Boletales</taxon>
        <taxon>Sclerodermatineae</taxon>
        <taxon>Pisolithaceae</taxon>
        <taxon>Pisolithus</taxon>
    </lineage>
</organism>
<dbReference type="InParanoid" id="A0A0C3P6B8"/>
<evidence type="ECO:0000313" key="2">
    <source>
        <dbReference type="EMBL" id="KIO02889.1"/>
    </source>
</evidence>
<proteinExistence type="predicted"/>
<protein>
    <recommendedName>
        <fullName evidence="4">C2H2-type domain-containing protein</fullName>
    </recommendedName>
</protein>
<gene>
    <name evidence="2" type="ORF">M404DRAFT_27495</name>
</gene>
<evidence type="ECO:0008006" key="4">
    <source>
        <dbReference type="Google" id="ProtNLM"/>
    </source>
</evidence>
<feature type="compositionally biased region" description="Basic and acidic residues" evidence="1">
    <location>
        <begin position="48"/>
        <end position="59"/>
    </location>
</feature>
<evidence type="ECO:0000313" key="3">
    <source>
        <dbReference type="Proteomes" id="UP000054217"/>
    </source>
</evidence>
<feature type="region of interest" description="Disordered" evidence="1">
    <location>
        <begin position="48"/>
        <end position="78"/>
    </location>
</feature>
<dbReference type="HOGENOM" id="CLU_009122_0_0_1"/>
<name>A0A0C3P6B8_PISTI</name>
<feature type="compositionally biased region" description="Polar residues" evidence="1">
    <location>
        <begin position="64"/>
        <end position="74"/>
    </location>
</feature>
<dbReference type="InterPro" id="IPR041078">
    <property type="entry name" value="Plavaka"/>
</dbReference>
<reference evidence="3" key="2">
    <citation type="submission" date="2015-01" db="EMBL/GenBank/DDBJ databases">
        <title>Evolutionary Origins and Diversification of the Mycorrhizal Mutualists.</title>
        <authorList>
            <consortium name="DOE Joint Genome Institute"/>
            <consortium name="Mycorrhizal Genomics Consortium"/>
            <person name="Kohler A."/>
            <person name="Kuo A."/>
            <person name="Nagy L.G."/>
            <person name="Floudas D."/>
            <person name="Copeland A."/>
            <person name="Barry K.W."/>
            <person name="Cichocki N."/>
            <person name="Veneault-Fourrey C."/>
            <person name="LaButti K."/>
            <person name="Lindquist E.A."/>
            <person name="Lipzen A."/>
            <person name="Lundell T."/>
            <person name="Morin E."/>
            <person name="Murat C."/>
            <person name="Riley R."/>
            <person name="Ohm R."/>
            <person name="Sun H."/>
            <person name="Tunlid A."/>
            <person name="Henrissat B."/>
            <person name="Grigoriev I.V."/>
            <person name="Hibbett D.S."/>
            <person name="Martin F."/>
        </authorList>
    </citation>
    <scope>NUCLEOTIDE SEQUENCE [LARGE SCALE GENOMIC DNA]</scope>
    <source>
        <strain evidence="3">Marx 270</strain>
    </source>
</reference>
<evidence type="ECO:0000256" key="1">
    <source>
        <dbReference type="SAM" id="MobiDB-lite"/>
    </source>
</evidence>
<keyword evidence="3" id="KW-1185">Reference proteome</keyword>
<dbReference type="Pfam" id="PF18759">
    <property type="entry name" value="Plavaka"/>
    <property type="match status" value="1"/>
</dbReference>
<dbReference type="Proteomes" id="UP000054217">
    <property type="component" value="Unassembled WGS sequence"/>
</dbReference>
<accession>A0A0C3P6B8</accession>